<keyword evidence="2" id="KW-0663">Pyridoxal phosphate</keyword>
<evidence type="ECO:0000259" key="3">
    <source>
        <dbReference type="Pfam" id="PF00291"/>
    </source>
</evidence>
<gene>
    <name evidence="4" type="ORF">SporoS204_07740</name>
</gene>
<dbReference type="Pfam" id="PF00291">
    <property type="entry name" value="PALP"/>
    <property type="match status" value="1"/>
</dbReference>
<proteinExistence type="predicted"/>
<dbReference type="InterPro" id="IPR036052">
    <property type="entry name" value="TrpB-like_PALP_sf"/>
</dbReference>
<dbReference type="NCBIfam" id="NF006058">
    <property type="entry name" value="PRK08206.1"/>
    <property type="match status" value="1"/>
</dbReference>
<evidence type="ECO:0000256" key="1">
    <source>
        <dbReference type="ARBA" id="ARBA00001933"/>
    </source>
</evidence>
<reference evidence="4 5" key="1">
    <citation type="submission" date="2016-04" db="EMBL/GenBank/DDBJ databases">
        <title>Comparative Genomics and Epigenetics of Sporosarcina ureae.</title>
        <authorList>
            <person name="Oliver A.S."/>
            <person name="Cooper K.K."/>
        </authorList>
    </citation>
    <scope>NUCLEOTIDE SEQUENCE [LARGE SCALE GENOMIC DNA]</scope>
    <source>
        <strain evidence="4 5">S204</strain>
    </source>
</reference>
<dbReference type="PANTHER" id="PTHR42937">
    <property type="match status" value="1"/>
</dbReference>
<evidence type="ECO:0000313" key="5">
    <source>
        <dbReference type="Proteomes" id="UP000192486"/>
    </source>
</evidence>
<dbReference type="InterPro" id="IPR001926">
    <property type="entry name" value="TrpB-like_PALP"/>
</dbReference>
<dbReference type="InterPro" id="IPR010081">
    <property type="entry name" value="DiNH2opropionate_NH3_lyase"/>
</dbReference>
<dbReference type="NCBIfam" id="TIGR01747">
    <property type="entry name" value="diampropi_NH3ly"/>
    <property type="match status" value="1"/>
</dbReference>
<protein>
    <recommendedName>
        <fullName evidence="3">Tryptophan synthase beta chain-like PALP domain-containing protein</fullName>
    </recommendedName>
</protein>
<dbReference type="Gene3D" id="3.40.50.1100">
    <property type="match status" value="2"/>
</dbReference>
<dbReference type="EMBL" id="CP015108">
    <property type="protein sequence ID" value="ARF15707.1"/>
    <property type="molecule type" value="Genomic_DNA"/>
</dbReference>
<organism evidence="4 5">
    <name type="scientific">Sporosarcina ureae</name>
    <dbReference type="NCBI Taxonomy" id="1571"/>
    <lineage>
        <taxon>Bacteria</taxon>
        <taxon>Bacillati</taxon>
        <taxon>Bacillota</taxon>
        <taxon>Bacilli</taxon>
        <taxon>Bacillales</taxon>
        <taxon>Caryophanaceae</taxon>
        <taxon>Sporosarcina</taxon>
    </lineage>
</organism>
<evidence type="ECO:0000256" key="2">
    <source>
        <dbReference type="ARBA" id="ARBA00022898"/>
    </source>
</evidence>
<name>A0ABN4YSE8_SPOUR</name>
<feature type="domain" description="Tryptophan synthase beta chain-like PALP" evidence="3">
    <location>
        <begin position="35"/>
        <end position="364"/>
    </location>
</feature>
<keyword evidence="5" id="KW-1185">Reference proteome</keyword>
<accession>A0ABN4YSE8</accession>
<dbReference type="PANTHER" id="PTHR42937:SF1">
    <property type="entry name" value="DIAMINOPROPIONATE AMMONIA-LYASE"/>
    <property type="match status" value="1"/>
</dbReference>
<comment type="cofactor">
    <cofactor evidence="1">
        <name>pyridoxal 5'-phosphate</name>
        <dbReference type="ChEBI" id="CHEBI:597326"/>
    </cofactor>
</comment>
<dbReference type="Proteomes" id="UP000192486">
    <property type="component" value="Chromosome"/>
</dbReference>
<evidence type="ECO:0000313" key="4">
    <source>
        <dbReference type="EMBL" id="ARF15707.1"/>
    </source>
</evidence>
<dbReference type="SUPFAM" id="SSF53686">
    <property type="entry name" value="Tryptophan synthase beta subunit-like PLP-dependent enzymes"/>
    <property type="match status" value="1"/>
</dbReference>
<sequence length="394" mass="43487">MINGTGDGSNQNDFLTVQTAEEVSRFFRTVEEYLPSSLVSLDNLAEHLGIKKVYVKDESNRMGLNAFKVIGGLYGISKILCDELKVDINEIDFDYLLSSDVHDKIKDFVFISATDGNHGKGIAWMAKKLGCECVIYMPKNTVTSRVEAIESLGGTVHVTDVNYDDTLRKVEKISNENNWYHVQDQAWDDYIEIPNWISEGYMLIAHEAREQMLEDGTSAPTHIMTQAGAGSFAFGIAGYFADAYKENKPHMTILEPENAACYFESVRKGSYTTVSGDLETIMAGLSVGEPNTEAWKTLQSVTDAYITLPDYVSARGMRVLSSPLGDDQRIISGESGAANAVGLLSLLDCTDGKKMRDELQLNEDSVVLVFNTEGNTDPEGYENIVWGGHYPTPS</sequence>